<feature type="transmembrane region" description="Helical" evidence="7">
    <location>
        <begin position="212"/>
        <end position="234"/>
    </location>
</feature>
<dbReference type="GO" id="GO:1902600">
    <property type="term" value="P:proton transmembrane transport"/>
    <property type="evidence" value="ECO:0007669"/>
    <property type="project" value="InterPro"/>
</dbReference>
<dbReference type="GO" id="GO:0016020">
    <property type="term" value="C:membrane"/>
    <property type="evidence" value="ECO:0007669"/>
    <property type="project" value="UniProtKB-SubCell"/>
</dbReference>
<comment type="caution">
    <text evidence="9">The sequence shown here is derived from an EMBL/GenBank/DDBJ whole genome shotgun (WGS) entry which is preliminary data.</text>
</comment>
<protein>
    <submittedName>
        <fullName evidence="9">Cation/H(+) antiporter</fullName>
    </submittedName>
</protein>
<dbReference type="Gene3D" id="1.20.1530.20">
    <property type="match status" value="1"/>
</dbReference>
<dbReference type="OrthoDB" id="9793589at2"/>
<keyword evidence="10" id="KW-1185">Reference proteome</keyword>
<feature type="domain" description="Cation/H+ exchanger transmembrane" evidence="8">
    <location>
        <begin position="24"/>
        <end position="411"/>
    </location>
</feature>
<keyword evidence="6 7" id="KW-0472">Membrane</keyword>
<reference evidence="9 10" key="1">
    <citation type="submission" date="2019-05" db="EMBL/GenBank/DDBJ databases">
        <title>Draft genome sequence of Actinomadura sp. 14C53.</title>
        <authorList>
            <person name="Saricaoglu S."/>
            <person name="Isik K."/>
        </authorList>
    </citation>
    <scope>NUCLEOTIDE SEQUENCE [LARGE SCALE GENOMIC DNA]</scope>
    <source>
        <strain evidence="9 10">14C53</strain>
    </source>
</reference>
<evidence type="ECO:0000313" key="10">
    <source>
        <dbReference type="Proteomes" id="UP000309174"/>
    </source>
</evidence>
<dbReference type="InterPro" id="IPR006153">
    <property type="entry name" value="Cation/H_exchanger_TM"/>
</dbReference>
<feature type="transmembrane region" description="Helical" evidence="7">
    <location>
        <begin position="325"/>
        <end position="347"/>
    </location>
</feature>
<sequence length="446" mass="46984">MDRAAHLDWAYTTAIGGIALLLVTSTLFIALTRRLRQPPVIGEIIAGICLGPSALGLLPGNLTDRLFPDEVRPLLTIVAHAGVLLFMFIVGWELDGRVLRGRRRPLGLLWLGGVALPMGLGIGLAAVLYDLHDTVDGRPIRFLPFALFLGVAMSIAAFPVLARLLTEHGIHRLPLGSYALAVAALDDIFAWSMLAFVSALATSAGTAEPVKIAIWGAVYVAALLWLVRPLLAWLVNRLSSTAFAQLPLLIAAGTLGSAYVSSAIGLHMIFGAFLFGAIMPKDGDRDLLRRTVVIPLEDAGRLLLPVFFVVTGLSVDLTSITAAGLLQLALIIVVACGGKLGGITLSARLTGLGWRDSTALGILLNTRGLTELVILNVGYSLGLLSTELFTLMVIMALLTTGMTSPLIGAVLRRARRDGGVPGLDLLGATTRASPAAASVSAHDRDP</sequence>
<dbReference type="GO" id="GO:0015297">
    <property type="term" value="F:antiporter activity"/>
    <property type="evidence" value="ECO:0007669"/>
    <property type="project" value="InterPro"/>
</dbReference>
<feature type="transmembrane region" description="Helical" evidence="7">
    <location>
        <begin position="44"/>
        <end position="62"/>
    </location>
</feature>
<dbReference type="InterPro" id="IPR038770">
    <property type="entry name" value="Na+/solute_symporter_sf"/>
</dbReference>
<proteinExistence type="predicted"/>
<feature type="transmembrane region" description="Helical" evidence="7">
    <location>
        <begin position="106"/>
        <end position="129"/>
    </location>
</feature>
<feature type="transmembrane region" description="Helical" evidence="7">
    <location>
        <begin position="178"/>
        <end position="200"/>
    </location>
</feature>
<keyword evidence="3 7" id="KW-0812">Transmembrane</keyword>
<dbReference type="AlphaFoldDB" id="A0A5C4JET8"/>
<evidence type="ECO:0000256" key="2">
    <source>
        <dbReference type="ARBA" id="ARBA00022448"/>
    </source>
</evidence>
<dbReference type="PANTHER" id="PTHR32468">
    <property type="entry name" value="CATION/H + ANTIPORTER"/>
    <property type="match status" value="1"/>
</dbReference>
<feature type="transmembrane region" description="Helical" evidence="7">
    <location>
        <begin position="141"/>
        <end position="166"/>
    </location>
</feature>
<dbReference type="Proteomes" id="UP000309174">
    <property type="component" value="Unassembled WGS sequence"/>
</dbReference>
<evidence type="ECO:0000256" key="3">
    <source>
        <dbReference type="ARBA" id="ARBA00022692"/>
    </source>
</evidence>
<accession>A0A5C4JET8</accession>
<name>A0A5C4JET8_9ACTN</name>
<keyword evidence="4 7" id="KW-1133">Transmembrane helix</keyword>
<keyword evidence="5" id="KW-0406">Ion transport</keyword>
<feature type="transmembrane region" description="Helical" evidence="7">
    <location>
        <begin position="12"/>
        <end position="32"/>
    </location>
</feature>
<organism evidence="9 10">
    <name type="scientific">Actinomadura soli</name>
    <dbReference type="NCBI Taxonomy" id="2508997"/>
    <lineage>
        <taxon>Bacteria</taxon>
        <taxon>Bacillati</taxon>
        <taxon>Actinomycetota</taxon>
        <taxon>Actinomycetes</taxon>
        <taxon>Streptosporangiales</taxon>
        <taxon>Thermomonosporaceae</taxon>
        <taxon>Actinomadura</taxon>
    </lineage>
</organism>
<dbReference type="EMBL" id="VCKW01000049">
    <property type="protein sequence ID" value="TMR02592.1"/>
    <property type="molecule type" value="Genomic_DNA"/>
</dbReference>
<evidence type="ECO:0000259" key="8">
    <source>
        <dbReference type="Pfam" id="PF00999"/>
    </source>
</evidence>
<dbReference type="InterPro" id="IPR050794">
    <property type="entry name" value="CPA2_transporter"/>
</dbReference>
<feature type="transmembrane region" description="Helical" evidence="7">
    <location>
        <begin position="74"/>
        <end position="94"/>
    </location>
</feature>
<feature type="transmembrane region" description="Helical" evidence="7">
    <location>
        <begin position="299"/>
        <end position="318"/>
    </location>
</feature>
<dbReference type="Pfam" id="PF00999">
    <property type="entry name" value="Na_H_Exchanger"/>
    <property type="match status" value="1"/>
</dbReference>
<keyword evidence="2" id="KW-0813">Transport</keyword>
<evidence type="ECO:0000256" key="5">
    <source>
        <dbReference type="ARBA" id="ARBA00023065"/>
    </source>
</evidence>
<evidence type="ECO:0000313" key="9">
    <source>
        <dbReference type="EMBL" id="TMR02592.1"/>
    </source>
</evidence>
<evidence type="ECO:0000256" key="1">
    <source>
        <dbReference type="ARBA" id="ARBA00004141"/>
    </source>
</evidence>
<dbReference type="RefSeq" id="WP_138645225.1">
    <property type="nucleotide sequence ID" value="NZ_VCKW01000049.1"/>
</dbReference>
<evidence type="ECO:0000256" key="6">
    <source>
        <dbReference type="ARBA" id="ARBA00023136"/>
    </source>
</evidence>
<feature type="transmembrane region" description="Helical" evidence="7">
    <location>
        <begin position="388"/>
        <end position="411"/>
    </location>
</feature>
<dbReference type="PANTHER" id="PTHR32468:SF0">
    <property type="entry name" value="K(+)_H(+) ANTIPORTER 1"/>
    <property type="match status" value="1"/>
</dbReference>
<evidence type="ECO:0000256" key="7">
    <source>
        <dbReference type="SAM" id="Phobius"/>
    </source>
</evidence>
<gene>
    <name evidence="9" type="ORF">ETD83_12280</name>
</gene>
<evidence type="ECO:0000256" key="4">
    <source>
        <dbReference type="ARBA" id="ARBA00022989"/>
    </source>
</evidence>
<comment type="subcellular location">
    <subcellularLocation>
        <location evidence="1">Membrane</location>
        <topology evidence="1">Multi-pass membrane protein</topology>
    </subcellularLocation>
</comment>
<feature type="transmembrane region" description="Helical" evidence="7">
    <location>
        <begin position="246"/>
        <end position="279"/>
    </location>
</feature>